<organism evidence="1 2">
    <name type="scientific">Rhizopus delemar (strain RA 99-880 / ATCC MYA-4621 / FGSC 9543 / NRRL 43880)</name>
    <name type="common">Mucormycosis agent</name>
    <name type="synonym">Rhizopus arrhizus var. delemar</name>
    <dbReference type="NCBI Taxonomy" id="246409"/>
    <lineage>
        <taxon>Eukaryota</taxon>
        <taxon>Fungi</taxon>
        <taxon>Fungi incertae sedis</taxon>
        <taxon>Mucoromycota</taxon>
        <taxon>Mucoromycotina</taxon>
        <taxon>Mucoromycetes</taxon>
        <taxon>Mucorales</taxon>
        <taxon>Mucorineae</taxon>
        <taxon>Rhizopodaceae</taxon>
        <taxon>Rhizopus</taxon>
    </lineage>
</organism>
<name>I1CSR4_RHIO9</name>
<evidence type="ECO:0000313" key="2">
    <source>
        <dbReference type="Proteomes" id="UP000009138"/>
    </source>
</evidence>
<dbReference type="VEuPathDB" id="FungiDB:RO3G_16205"/>
<reference evidence="1 2" key="1">
    <citation type="journal article" date="2009" name="PLoS Genet.">
        <title>Genomic analysis of the basal lineage fungus Rhizopus oryzae reveals a whole-genome duplication.</title>
        <authorList>
            <person name="Ma L.-J."/>
            <person name="Ibrahim A.S."/>
            <person name="Skory C."/>
            <person name="Grabherr M.G."/>
            <person name="Burger G."/>
            <person name="Butler M."/>
            <person name="Elias M."/>
            <person name="Idnurm A."/>
            <person name="Lang B.F."/>
            <person name="Sone T."/>
            <person name="Abe A."/>
            <person name="Calvo S.E."/>
            <person name="Corrochano L.M."/>
            <person name="Engels R."/>
            <person name="Fu J."/>
            <person name="Hansberg W."/>
            <person name="Kim J.-M."/>
            <person name="Kodira C.D."/>
            <person name="Koehrsen M.J."/>
            <person name="Liu B."/>
            <person name="Miranda-Saavedra D."/>
            <person name="O'Leary S."/>
            <person name="Ortiz-Castellanos L."/>
            <person name="Poulter R."/>
            <person name="Rodriguez-Romero J."/>
            <person name="Ruiz-Herrera J."/>
            <person name="Shen Y.-Q."/>
            <person name="Zeng Q."/>
            <person name="Galagan J."/>
            <person name="Birren B.W."/>
            <person name="Cuomo C.A."/>
            <person name="Wickes B.L."/>
        </authorList>
    </citation>
    <scope>NUCLEOTIDE SEQUENCE [LARGE SCALE GENOMIC DNA]</scope>
    <source>
        <strain evidence="2">RA 99-880 / ATCC MYA-4621 / FGSC 9543 / NRRL 43880</strain>
    </source>
</reference>
<dbReference type="GeneID" id="93623170"/>
<evidence type="ECO:0000313" key="1">
    <source>
        <dbReference type="EMBL" id="EIE91494.1"/>
    </source>
</evidence>
<sequence>MNGSRNTLGNQRYRAHKGCCRYVCEGWKIHELDASSDSLLGRQRPLCLRSILVIGSQKIEIQRDNQMALGKECRITGRAFLTEVISSKLLLAIF</sequence>
<keyword evidence="2" id="KW-1185">Reference proteome</keyword>
<dbReference type="RefSeq" id="XP_067526890.1">
    <property type="nucleotide sequence ID" value="XM_067670789.1"/>
</dbReference>
<dbReference type="AlphaFoldDB" id="I1CSR4"/>
<protein>
    <submittedName>
        <fullName evidence="1">Uncharacterized protein</fullName>
    </submittedName>
</protein>
<dbReference type="Proteomes" id="UP000009138">
    <property type="component" value="Unassembled WGS sequence"/>
</dbReference>
<accession>I1CSR4</accession>
<gene>
    <name evidence="1" type="ORF">RO3G_16205</name>
</gene>
<dbReference type="InParanoid" id="I1CSR4"/>
<dbReference type="EMBL" id="CH476750">
    <property type="protein sequence ID" value="EIE91494.1"/>
    <property type="molecule type" value="Genomic_DNA"/>
</dbReference>
<proteinExistence type="predicted"/>